<accession>A0A2N9J011</accession>
<dbReference type="EMBL" id="OIVN01006289">
    <property type="protein sequence ID" value="SPD29840.1"/>
    <property type="molecule type" value="Genomic_DNA"/>
</dbReference>
<dbReference type="AlphaFoldDB" id="A0A2N9J011"/>
<organism evidence="2">
    <name type="scientific">Fagus sylvatica</name>
    <name type="common">Beechnut</name>
    <dbReference type="NCBI Taxonomy" id="28930"/>
    <lineage>
        <taxon>Eukaryota</taxon>
        <taxon>Viridiplantae</taxon>
        <taxon>Streptophyta</taxon>
        <taxon>Embryophyta</taxon>
        <taxon>Tracheophyta</taxon>
        <taxon>Spermatophyta</taxon>
        <taxon>Magnoliopsida</taxon>
        <taxon>eudicotyledons</taxon>
        <taxon>Gunneridae</taxon>
        <taxon>Pentapetalae</taxon>
        <taxon>rosids</taxon>
        <taxon>fabids</taxon>
        <taxon>Fagales</taxon>
        <taxon>Fagaceae</taxon>
        <taxon>Fagus</taxon>
    </lineage>
</organism>
<evidence type="ECO:0000313" key="2">
    <source>
        <dbReference type="EMBL" id="SPD29840.1"/>
    </source>
</evidence>
<protein>
    <submittedName>
        <fullName evidence="2">Uncharacterized protein</fullName>
    </submittedName>
</protein>
<name>A0A2N9J011_FAGSY</name>
<gene>
    <name evidence="2" type="ORF">FSB_LOCUS57722</name>
</gene>
<feature type="region of interest" description="Disordered" evidence="1">
    <location>
        <begin position="46"/>
        <end position="65"/>
    </location>
</feature>
<evidence type="ECO:0000256" key="1">
    <source>
        <dbReference type="SAM" id="MobiDB-lite"/>
    </source>
</evidence>
<feature type="compositionally biased region" description="Basic and acidic residues" evidence="1">
    <location>
        <begin position="46"/>
        <end position="61"/>
    </location>
</feature>
<proteinExistence type="predicted"/>
<reference evidence="2" key="1">
    <citation type="submission" date="2018-02" db="EMBL/GenBank/DDBJ databases">
        <authorList>
            <person name="Cohen D.B."/>
            <person name="Kent A.D."/>
        </authorList>
    </citation>
    <scope>NUCLEOTIDE SEQUENCE</scope>
</reference>
<sequence length="149" mass="16847">MNAHKALVPDGLPGLFFKKYWNIVGPQVIAVVQSFFRDADNNREHLENKQERGKNELRQTNEDLGGFGEKEKDYYLKTCIMEQATQVSYEGIGGVVCVMEIWLLFMVFGKEYFEGVAVTIGLGFGDCVTPVYVAFKLPFLPPVETLPFL</sequence>